<sequence>MRGYISFPNLDEDTPDERSGEKEDEAAREIEPHLPEKIKMLTGRDPVGFESERKARCRLTKS</sequence>
<organism evidence="2 3">
    <name type="scientific">Apiospora phragmitis</name>
    <dbReference type="NCBI Taxonomy" id="2905665"/>
    <lineage>
        <taxon>Eukaryota</taxon>
        <taxon>Fungi</taxon>
        <taxon>Dikarya</taxon>
        <taxon>Ascomycota</taxon>
        <taxon>Pezizomycotina</taxon>
        <taxon>Sordariomycetes</taxon>
        <taxon>Xylariomycetidae</taxon>
        <taxon>Amphisphaeriales</taxon>
        <taxon>Apiosporaceae</taxon>
        <taxon>Apiospora</taxon>
    </lineage>
</organism>
<keyword evidence="3" id="KW-1185">Reference proteome</keyword>
<dbReference type="GeneID" id="92092823"/>
<dbReference type="Proteomes" id="UP001480595">
    <property type="component" value="Unassembled WGS sequence"/>
</dbReference>
<accession>A0ABR1UVA1</accession>
<comment type="caution">
    <text evidence="2">The sequence shown here is derived from an EMBL/GenBank/DDBJ whole genome shotgun (WGS) entry which is preliminary data.</text>
</comment>
<name>A0ABR1UVA1_9PEZI</name>
<protein>
    <submittedName>
        <fullName evidence="2">Uncharacterized protein</fullName>
    </submittedName>
</protein>
<feature type="compositionally biased region" description="Basic and acidic residues" evidence="1">
    <location>
        <begin position="16"/>
        <end position="29"/>
    </location>
</feature>
<proteinExistence type="predicted"/>
<feature type="region of interest" description="Disordered" evidence="1">
    <location>
        <begin position="43"/>
        <end position="62"/>
    </location>
</feature>
<gene>
    <name evidence="2" type="ORF">PG994_008351</name>
</gene>
<dbReference type="EMBL" id="JAQQWL010000008">
    <property type="protein sequence ID" value="KAK8061985.1"/>
    <property type="molecule type" value="Genomic_DNA"/>
</dbReference>
<evidence type="ECO:0000313" key="3">
    <source>
        <dbReference type="Proteomes" id="UP001480595"/>
    </source>
</evidence>
<reference evidence="2 3" key="1">
    <citation type="submission" date="2023-01" db="EMBL/GenBank/DDBJ databases">
        <title>Analysis of 21 Apiospora genomes using comparative genomics revels a genus with tremendous synthesis potential of carbohydrate active enzymes and secondary metabolites.</title>
        <authorList>
            <person name="Sorensen T."/>
        </authorList>
    </citation>
    <scope>NUCLEOTIDE SEQUENCE [LARGE SCALE GENOMIC DNA]</scope>
    <source>
        <strain evidence="2 3">CBS 135458</strain>
    </source>
</reference>
<dbReference type="RefSeq" id="XP_066715247.1">
    <property type="nucleotide sequence ID" value="XM_066859760.1"/>
</dbReference>
<evidence type="ECO:0000313" key="2">
    <source>
        <dbReference type="EMBL" id="KAK8061985.1"/>
    </source>
</evidence>
<feature type="region of interest" description="Disordered" evidence="1">
    <location>
        <begin position="1"/>
        <end position="29"/>
    </location>
</feature>
<evidence type="ECO:0000256" key="1">
    <source>
        <dbReference type="SAM" id="MobiDB-lite"/>
    </source>
</evidence>